<keyword evidence="3" id="KW-1185">Reference proteome</keyword>
<gene>
    <name evidence="2" type="ORF">DM02DRAFT_610735</name>
</gene>
<dbReference type="InterPro" id="IPR012334">
    <property type="entry name" value="Pectin_lyas_fold"/>
</dbReference>
<dbReference type="Proteomes" id="UP000244855">
    <property type="component" value="Unassembled WGS sequence"/>
</dbReference>
<dbReference type="OrthoDB" id="5576103at2759"/>
<dbReference type="AlphaFoldDB" id="A0A2V1E817"/>
<evidence type="ECO:0000313" key="2">
    <source>
        <dbReference type="EMBL" id="PVI05450.1"/>
    </source>
</evidence>
<organism evidence="2 3">
    <name type="scientific">Periconia macrospinosa</name>
    <dbReference type="NCBI Taxonomy" id="97972"/>
    <lineage>
        <taxon>Eukaryota</taxon>
        <taxon>Fungi</taxon>
        <taxon>Dikarya</taxon>
        <taxon>Ascomycota</taxon>
        <taxon>Pezizomycotina</taxon>
        <taxon>Dothideomycetes</taxon>
        <taxon>Pleosporomycetidae</taxon>
        <taxon>Pleosporales</taxon>
        <taxon>Massarineae</taxon>
        <taxon>Periconiaceae</taxon>
        <taxon>Periconia</taxon>
    </lineage>
</organism>
<dbReference type="InterPro" id="IPR011050">
    <property type="entry name" value="Pectin_lyase_fold/virulence"/>
</dbReference>
<dbReference type="Gene3D" id="2.160.20.10">
    <property type="entry name" value="Single-stranded right-handed beta-helix, Pectin lyase-like"/>
    <property type="match status" value="1"/>
</dbReference>
<keyword evidence="2" id="KW-0430">Lectin</keyword>
<name>A0A2V1E817_9PLEO</name>
<evidence type="ECO:0000313" key="3">
    <source>
        <dbReference type="Proteomes" id="UP000244855"/>
    </source>
</evidence>
<protein>
    <submittedName>
        <fullName evidence="2">Ricin B lectin:Parallel beta-helix</fullName>
    </submittedName>
</protein>
<dbReference type="SUPFAM" id="SSF51126">
    <property type="entry name" value="Pectin lyase-like"/>
    <property type="match status" value="1"/>
</dbReference>
<proteinExistence type="predicted"/>
<evidence type="ECO:0000256" key="1">
    <source>
        <dbReference type="SAM" id="SignalP"/>
    </source>
</evidence>
<feature type="signal peptide" evidence="1">
    <location>
        <begin position="1"/>
        <end position="19"/>
    </location>
</feature>
<accession>A0A2V1E817</accession>
<feature type="chain" id="PRO_5015992773" evidence="1">
    <location>
        <begin position="20"/>
        <end position="352"/>
    </location>
</feature>
<dbReference type="GO" id="GO:0030246">
    <property type="term" value="F:carbohydrate binding"/>
    <property type="evidence" value="ECO:0007669"/>
    <property type="project" value="UniProtKB-KW"/>
</dbReference>
<reference evidence="2 3" key="1">
    <citation type="journal article" date="2018" name="Sci. Rep.">
        <title>Comparative genomics provides insights into the lifestyle and reveals functional heterogeneity of dark septate endophytic fungi.</title>
        <authorList>
            <person name="Knapp D.G."/>
            <person name="Nemeth J.B."/>
            <person name="Barry K."/>
            <person name="Hainaut M."/>
            <person name="Henrissat B."/>
            <person name="Johnson J."/>
            <person name="Kuo A."/>
            <person name="Lim J.H.P."/>
            <person name="Lipzen A."/>
            <person name="Nolan M."/>
            <person name="Ohm R.A."/>
            <person name="Tamas L."/>
            <person name="Grigoriev I.V."/>
            <person name="Spatafora J.W."/>
            <person name="Nagy L.G."/>
            <person name="Kovacs G.M."/>
        </authorList>
    </citation>
    <scope>NUCLEOTIDE SEQUENCE [LARGE SCALE GENOMIC DNA]</scope>
    <source>
        <strain evidence="2 3">DSE2036</strain>
    </source>
</reference>
<sequence>MLYTSFLTAVFALATSAAAQCGSGTPDVTVSGSGTFTVRKGSSTLYTGSDYNAALQSGITNTASGQRLTVLASGSIGANTLVLKSGMTFEGCGTINLGNRAGRGGIEITNTQGVKVPYLSLTGNPYFGVRVYGSRDLSFGVITMNLSGGLGIRFDRDQAANSNVSMNTVSITGAGSHGIETWNIAGFTLNSFTGRNIGECGLLMQTTTNARVGTVDCNNCAAGNGYAALRFANQNGKLNGGYSTNVYVDRLIARGGGRGFFCVSESGAAEINSVDIAQTGNNAILIENCYGINIKGGTVNGGGEVRISARSEFANTRDVSLTLRVDGTTVRESPCGQNMRFTITGNAQKQLC</sequence>
<dbReference type="EMBL" id="KZ805314">
    <property type="protein sequence ID" value="PVI05450.1"/>
    <property type="molecule type" value="Genomic_DNA"/>
</dbReference>
<keyword evidence="1" id="KW-0732">Signal</keyword>